<evidence type="ECO:0000313" key="1">
    <source>
        <dbReference type="EMBL" id="SMG26591.1"/>
    </source>
</evidence>
<reference evidence="1 2" key="1">
    <citation type="submission" date="2017-04" db="EMBL/GenBank/DDBJ databases">
        <authorList>
            <person name="Afonso C.L."/>
            <person name="Miller P.J."/>
            <person name="Scott M.A."/>
            <person name="Spackman E."/>
            <person name="Goraichik I."/>
            <person name="Dimitrov K.M."/>
            <person name="Suarez D.L."/>
            <person name="Swayne D.E."/>
        </authorList>
    </citation>
    <scope>NUCLEOTIDE SEQUENCE [LARGE SCALE GENOMIC DNA]</scope>
    <source>
        <strain evidence="1 2">11</strain>
    </source>
</reference>
<dbReference type="RefSeq" id="WP_085493656.1">
    <property type="nucleotide sequence ID" value="NZ_FXAZ01000001.1"/>
</dbReference>
<accession>A0A1X7JGB5</accession>
<dbReference type="EMBL" id="FXAZ01000001">
    <property type="protein sequence ID" value="SMG26591.1"/>
    <property type="molecule type" value="Genomic_DNA"/>
</dbReference>
<dbReference type="STRING" id="1852522.SAMN06295960_1521"/>
<gene>
    <name evidence="1" type="ORF">SAMN06295960_1521</name>
</gene>
<protein>
    <submittedName>
        <fullName evidence="1">Uncharacterized protein</fullName>
    </submittedName>
</protein>
<proteinExistence type="predicted"/>
<name>A0A1X7JGB5_9BACL</name>
<evidence type="ECO:0000313" key="2">
    <source>
        <dbReference type="Proteomes" id="UP000193834"/>
    </source>
</evidence>
<sequence>MNLADMLSYADIQQLARIAQQYECECNINSKHELIQSILLELGRKELFEQHVSKMSIEETRFLNSLLFDQQGFFSIEELIARVQQARFDSDPNSSQVFNPRDTILKFKHSGWLFNGCTQQTKYLLHIPSDLKLRFRDVLHQRFKEQLHVVPSPEAYRDEDGRLGEDIIFLLRYIDQEMVQLSSEGVMYKRSQQQLLEQLAVREPVIAKGEWRFGYGRRFHNYPDRLSLIYDYAFYRGWIEEGNGCLNLTAAGEERLTQGAAYEALQPVYRFWLKLYKNAIPNLLSLVHWIQRCTEKWTTTESLQQTLVPYVRPFYYDTPESILGQRILKMMIHLGLLRYGEDPEYGASVLITKRGQTLIQDIYVPHEEKISLVVDKP</sequence>
<dbReference type="AlphaFoldDB" id="A0A1X7JGB5"/>
<organism evidence="1 2">
    <name type="scientific">Paenibacillus aquistagni</name>
    <dbReference type="NCBI Taxonomy" id="1852522"/>
    <lineage>
        <taxon>Bacteria</taxon>
        <taxon>Bacillati</taxon>
        <taxon>Bacillota</taxon>
        <taxon>Bacilli</taxon>
        <taxon>Bacillales</taxon>
        <taxon>Paenibacillaceae</taxon>
        <taxon>Paenibacillus</taxon>
    </lineage>
</organism>
<keyword evidence="2" id="KW-1185">Reference proteome</keyword>
<dbReference type="OrthoDB" id="2369695at2"/>
<dbReference type="Proteomes" id="UP000193834">
    <property type="component" value="Unassembled WGS sequence"/>
</dbReference>